<reference evidence="2" key="1">
    <citation type="submission" date="2022-11" db="UniProtKB">
        <authorList>
            <consortium name="WormBaseParasite"/>
        </authorList>
    </citation>
    <scope>IDENTIFICATION</scope>
</reference>
<protein>
    <submittedName>
        <fullName evidence="2">Uncharacterized protein</fullName>
    </submittedName>
</protein>
<dbReference type="WBParaSite" id="nRc.2.0.1.t04860-RA">
    <property type="protein sequence ID" value="nRc.2.0.1.t04860-RA"/>
    <property type="gene ID" value="nRc.2.0.1.g04860"/>
</dbReference>
<name>A0A915HTZ3_ROMCU</name>
<keyword evidence="1" id="KW-1185">Reference proteome</keyword>
<dbReference type="Proteomes" id="UP000887565">
    <property type="component" value="Unplaced"/>
</dbReference>
<proteinExistence type="predicted"/>
<dbReference type="AlphaFoldDB" id="A0A915HTZ3"/>
<sequence>MVTSSPHKCPFNLHGRLPTPVGFGAKNLDKYLPKTLLGNNGDVVQTFTIHGLGVVRVPFINNKPNLTLKFQIPIGYSTLADENVPSVKMILHNFENFKEEIDPDLRDIVKEYVNGLKFDFLIQYLGSSLLRYQRIDDDDSTKISFRASQGFSNILRGGVVNETAAAVLEATVLVEAVGTDDDVPALLVPRWEKIEVGDVDNGVQVASEEGSGCTWPE</sequence>
<evidence type="ECO:0000313" key="1">
    <source>
        <dbReference type="Proteomes" id="UP000887565"/>
    </source>
</evidence>
<accession>A0A915HTZ3</accession>
<organism evidence="1 2">
    <name type="scientific">Romanomermis culicivorax</name>
    <name type="common">Nematode worm</name>
    <dbReference type="NCBI Taxonomy" id="13658"/>
    <lineage>
        <taxon>Eukaryota</taxon>
        <taxon>Metazoa</taxon>
        <taxon>Ecdysozoa</taxon>
        <taxon>Nematoda</taxon>
        <taxon>Enoplea</taxon>
        <taxon>Dorylaimia</taxon>
        <taxon>Mermithida</taxon>
        <taxon>Mermithoidea</taxon>
        <taxon>Mermithidae</taxon>
        <taxon>Romanomermis</taxon>
    </lineage>
</organism>
<evidence type="ECO:0000313" key="2">
    <source>
        <dbReference type="WBParaSite" id="nRc.2.0.1.t04860-RA"/>
    </source>
</evidence>